<keyword evidence="3" id="KW-0547">Nucleotide-binding</keyword>
<evidence type="ECO:0000313" key="8">
    <source>
        <dbReference type="Proteomes" id="UP001235064"/>
    </source>
</evidence>
<dbReference type="Gene3D" id="3.40.50.300">
    <property type="entry name" value="P-loop containing nucleotide triphosphate hydrolases"/>
    <property type="match status" value="1"/>
</dbReference>
<comment type="caution">
    <text evidence="7">The sequence shown here is derived from an EMBL/GenBank/DDBJ whole genome shotgun (WGS) entry which is preliminary data.</text>
</comment>
<dbReference type="RefSeq" id="WP_286289947.1">
    <property type="nucleotide sequence ID" value="NZ_JASXSZ010000006.1"/>
</dbReference>
<dbReference type="InterPro" id="IPR017871">
    <property type="entry name" value="ABC_transporter-like_CS"/>
</dbReference>
<feature type="region of interest" description="Disordered" evidence="5">
    <location>
        <begin position="331"/>
        <end position="353"/>
    </location>
</feature>
<evidence type="ECO:0000256" key="4">
    <source>
        <dbReference type="ARBA" id="ARBA00022840"/>
    </source>
</evidence>
<evidence type="ECO:0000256" key="1">
    <source>
        <dbReference type="ARBA" id="ARBA00005417"/>
    </source>
</evidence>
<dbReference type="InterPro" id="IPR013563">
    <property type="entry name" value="Oligopep_ABC_C"/>
</dbReference>
<dbReference type="PROSITE" id="PS50893">
    <property type="entry name" value="ABC_TRANSPORTER_2"/>
    <property type="match status" value="1"/>
</dbReference>
<dbReference type="InterPro" id="IPR003439">
    <property type="entry name" value="ABC_transporter-like_ATP-bd"/>
</dbReference>
<accession>A0ABT7N2N3</accession>
<dbReference type="InterPro" id="IPR050319">
    <property type="entry name" value="ABC_transp_ATP-bind"/>
</dbReference>
<dbReference type="Pfam" id="PF08352">
    <property type="entry name" value="oligo_HPY"/>
    <property type="match status" value="1"/>
</dbReference>
<dbReference type="PANTHER" id="PTHR43776">
    <property type="entry name" value="TRANSPORT ATP-BINDING PROTEIN"/>
    <property type="match status" value="1"/>
</dbReference>
<evidence type="ECO:0000259" key="6">
    <source>
        <dbReference type="PROSITE" id="PS50893"/>
    </source>
</evidence>
<dbReference type="EMBL" id="JASXSZ010000006">
    <property type="protein sequence ID" value="MDL9980965.1"/>
    <property type="molecule type" value="Genomic_DNA"/>
</dbReference>
<comment type="similarity">
    <text evidence="1">Belongs to the ABC transporter superfamily.</text>
</comment>
<dbReference type="InterPro" id="IPR027417">
    <property type="entry name" value="P-loop_NTPase"/>
</dbReference>
<dbReference type="PANTHER" id="PTHR43776:SF7">
    <property type="entry name" value="D,D-DIPEPTIDE TRANSPORT ATP-BINDING PROTEIN DDPF-RELATED"/>
    <property type="match status" value="1"/>
</dbReference>
<feature type="compositionally biased region" description="Polar residues" evidence="5">
    <location>
        <begin position="340"/>
        <end position="353"/>
    </location>
</feature>
<keyword evidence="2" id="KW-0813">Transport</keyword>
<dbReference type="Proteomes" id="UP001235064">
    <property type="component" value="Unassembled WGS sequence"/>
</dbReference>
<organism evidence="7 8">
    <name type="scientific">Microbacterium candidum</name>
    <dbReference type="NCBI Taxonomy" id="3041922"/>
    <lineage>
        <taxon>Bacteria</taxon>
        <taxon>Bacillati</taxon>
        <taxon>Actinomycetota</taxon>
        <taxon>Actinomycetes</taxon>
        <taxon>Micrococcales</taxon>
        <taxon>Microbacteriaceae</taxon>
        <taxon>Microbacterium</taxon>
    </lineage>
</organism>
<dbReference type="CDD" id="cd03257">
    <property type="entry name" value="ABC_NikE_OppD_transporters"/>
    <property type="match status" value="1"/>
</dbReference>
<dbReference type="NCBIfam" id="TIGR01727">
    <property type="entry name" value="oligo_HPY"/>
    <property type="match status" value="1"/>
</dbReference>
<reference evidence="7 8" key="1">
    <citation type="submission" date="2023-06" db="EMBL/GenBank/DDBJ databases">
        <title>Microbacterium sp. nov., isolated from a waste landfill.</title>
        <authorList>
            <person name="Wen W."/>
        </authorList>
    </citation>
    <scope>NUCLEOTIDE SEQUENCE [LARGE SCALE GENOMIC DNA]</scope>
    <source>
        <strain evidence="7 8">ASV49</strain>
    </source>
</reference>
<feature type="domain" description="ABC transporter" evidence="6">
    <location>
        <begin position="4"/>
        <end position="240"/>
    </location>
</feature>
<keyword evidence="8" id="KW-1185">Reference proteome</keyword>
<dbReference type="SMART" id="SM00382">
    <property type="entry name" value="AAA"/>
    <property type="match status" value="1"/>
</dbReference>
<dbReference type="Pfam" id="PF00005">
    <property type="entry name" value="ABC_tran"/>
    <property type="match status" value="1"/>
</dbReference>
<evidence type="ECO:0000256" key="5">
    <source>
        <dbReference type="SAM" id="MobiDB-lite"/>
    </source>
</evidence>
<sequence>MSELRFDHVSVRYGTHRSGLTAVDDVSLVVPSGSVVGLVGESGSGKSTLARAAIGLAPISEGAITLDGADVRSFRRRRPIQMVFQDPFSSLDPRMSIGESIAEALPRSIRGPVARRARVARLLELVSLDPDRAGSLPSALSGGQRQRVALARALAADPEVIIADEITSALDVSVQGAVLNLVRELRQELDLTMLFISHNLAVVRYLSDHVAVMYLGRIVEFGPTEQVLADPQHPYTRELLAAAPTRHGDLLGTDGAAALDVEPPDPHDPPSGCRFHPRCPIGPAVRSDRAVCNMVVPLLPTGARGAACHFAGTGSTLPIGTVPELPIGTVPRAEDGADLSAQTTTSAVEVRTQ</sequence>
<proteinExistence type="inferred from homology"/>
<gene>
    <name evidence="7" type="ORF">QSV35_16635</name>
</gene>
<evidence type="ECO:0000256" key="3">
    <source>
        <dbReference type="ARBA" id="ARBA00022741"/>
    </source>
</evidence>
<dbReference type="PROSITE" id="PS00211">
    <property type="entry name" value="ABC_TRANSPORTER_1"/>
    <property type="match status" value="1"/>
</dbReference>
<protein>
    <submittedName>
        <fullName evidence="7">ABC transporter ATP-binding protein</fullName>
    </submittedName>
</protein>
<dbReference type="GO" id="GO:0005524">
    <property type="term" value="F:ATP binding"/>
    <property type="evidence" value="ECO:0007669"/>
    <property type="project" value="UniProtKB-KW"/>
</dbReference>
<evidence type="ECO:0000256" key="2">
    <source>
        <dbReference type="ARBA" id="ARBA00022448"/>
    </source>
</evidence>
<dbReference type="InterPro" id="IPR003593">
    <property type="entry name" value="AAA+_ATPase"/>
</dbReference>
<evidence type="ECO:0000313" key="7">
    <source>
        <dbReference type="EMBL" id="MDL9980965.1"/>
    </source>
</evidence>
<dbReference type="SUPFAM" id="SSF52540">
    <property type="entry name" value="P-loop containing nucleoside triphosphate hydrolases"/>
    <property type="match status" value="1"/>
</dbReference>
<name>A0ABT7N2N3_9MICO</name>
<keyword evidence="4 7" id="KW-0067">ATP-binding</keyword>